<accession>A0AAE3WBY8</accession>
<keyword evidence="3" id="KW-1185">Reference proteome</keyword>
<evidence type="ECO:0000313" key="2">
    <source>
        <dbReference type="EMBL" id="MDQ2088885.1"/>
    </source>
</evidence>
<feature type="transmembrane region" description="Helical" evidence="1">
    <location>
        <begin position="133"/>
        <end position="151"/>
    </location>
</feature>
<feature type="transmembrane region" description="Helical" evidence="1">
    <location>
        <begin position="172"/>
        <end position="190"/>
    </location>
</feature>
<reference evidence="2" key="1">
    <citation type="submission" date="2022-07" db="EMBL/GenBank/DDBJ databases">
        <authorList>
            <person name="Otstavnykh N."/>
            <person name="Isaeva M."/>
            <person name="Bystritskaya E."/>
        </authorList>
    </citation>
    <scope>NUCLEOTIDE SEQUENCE</scope>
    <source>
        <strain evidence="2">KCTC 52189</strain>
    </source>
</reference>
<proteinExistence type="predicted"/>
<evidence type="ECO:0000256" key="1">
    <source>
        <dbReference type="SAM" id="Phobius"/>
    </source>
</evidence>
<evidence type="ECO:0008006" key="4">
    <source>
        <dbReference type="Google" id="ProtNLM"/>
    </source>
</evidence>
<dbReference type="Proteomes" id="UP001226762">
    <property type="component" value="Unassembled WGS sequence"/>
</dbReference>
<dbReference type="AlphaFoldDB" id="A0AAE3WBY8"/>
<reference evidence="2" key="2">
    <citation type="submission" date="2023-02" db="EMBL/GenBank/DDBJ databases">
        <title>'Rhodoalgimonas zhirmunskyi' gen. nov., isolated from a red alga.</title>
        <authorList>
            <person name="Nedashkovskaya O.I."/>
            <person name="Otstavnykh N.Y."/>
            <person name="Bystritskaya E.P."/>
            <person name="Balabanova L.A."/>
            <person name="Isaeva M.P."/>
        </authorList>
    </citation>
    <scope>NUCLEOTIDE SEQUENCE</scope>
    <source>
        <strain evidence="2">KCTC 52189</strain>
    </source>
</reference>
<feature type="transmembrane region" description="Helical" evidence="1">
    <location>
        <begin position="63"/>
        <end position="86"/>
    </location>
</feature>
<evidence type="ECO:0000313" key="3">
    <source>
        <dbReference type="Proteomes" id="UP001226762"/>
    </source>
</evidence>
<feature type="transmembrane region" description="Helical" evidence="1">
    <location>
        <begin position="210"/>
        <end position="228"/>
    </location>
</feature>
<gene>
    <name evidence="2" type="ORF">NO357_03085</name>
</gene>
<protein>
    <recommendedName>
        <fullName evidence="4">DUF998 domain-containing protein</fullName>
    </recommendedName>
</protein>
<name>A0AAE3WBY8_9RHOB</name>
<dbReference type="RefSeq" id="WP_306734145.1">
    <property type="nucleotide sequence ID" value="NZ_JANHAX010000001.1"/>
</dbReference>
<organism evidence="2 3">
    <name type="scientific">Marimonas arenosa</name>
    <dbReference type="NCBI Taxonomy" id="1795305"/>
    <lineage>
        <taxon>Bacteria</taxon>
        <taxon>Pseudomonadati</taxon>
        <taxon>Pseudomonadota</taxon>
        <taxon>Alphaproteobacteria</taxon>
        <taxon>Rhodobacterales</taxon>
        <taxon>Paracoccaceae</taxon>
        <taxon>Marimonas</taxon>
    </lineage>
</organism>
<feature type="transmembrane region" description="Helical" evidence="1">
    <location>
        <begin position="31"/>
        <end position="51"/>
    </location>
</feature>
<keyword evidence="1" id="KW-1133">Transmembrane helix</keyword>
<comment type="caution">
    <text evidence="2">The sequence shown here is derived from an EMBL/GenBank/DDBJ whole genome shotgun (WGS) entry which is preliminary data.</text>
</comment>
<keyword evidence="1" id="KW-0812">Transmembrane</keyword>
<sequence>MSDDQATEYSAGHYLAAREEIVDNFYRVRRALGYLGFSMPFLLLAVGFVFGKAEPSISDYYHTILRDIFVGTLTAIGVFLICYTGFRRDERERFSDDLVTTVAGISALVAAFVPNRGTLNTSMEPQALAQHVFGVWLCDITHHVAALCFLLSMAYLCRFKFARTAKPARRRIYIACFWIIIAGTVATIISASFRKIGTPAQKTFVIDYQLVFWFETLGVWAFSLSWLVKGRADRAIIGRAREISRRPL</sequence>
<feature type="transmembrane region" description="Helical" evidence="1">
    <location>
        <begin position="98"/>
        <end position="113"/>
    </location>
</feature>
<keyword evidence="1" id="KW-0472">Membrane</keyword>
<dbReference type="EMBL" id="JANHAX010000001">
    <property type="protein sequence ID" value="MDQ2088885.1"/>
    <property type="molecule type" value="Genomic_DNA"/>
</dbReference>